<evidence type="ECO:0000256" key="1">
    <source>
        <dbReference type="SAM" id="MobiDB-lite"/>
    </source>
</evidence>
<evidence type="ECO:0000313" key="3">
    <source>
        <dbReference type="Proteomes" id="UP000664940"/>
    </source>
</evidence>
<dbReference type="Proteomes" id="UP000664940">
    <property type="component" value="Unassembled WGS sequence"/>
</dbReference>
<dbReference type="AlphaFoldDB" id="A0A834BA52"/>
<feature type="region of interest" description="Disordered" evidence="1">
    <location>
        <begin position="100"/>
        <end position="121"/>
    </location>
</feature>
<gene>
    <name evidence="2" type="ORF">HJG60_009848</name>
</gene>
<comment type="caution">
    <text evidence="2">The sequence shown here is derived from an EMBL/GenBank/DDBJ whole genome shotgun (WGS) entry which is preliminary data.</text>
</comment>
<reference evidence="2 3" key="1">
    <citation type="journal article" date="2020" name="Nature">
        <title>Six reference-quality genomes reveal evolution of bat adaptations.</title>
        <authorList>
            <person name="Jebb D."/>
            <person name="Huang Z."/>
            <person name="Pippel M."/>
            <person name="Hughes G.M."/>
            <person name="Lavrichenko K."/>
            <person name="Devanna P."/>
            <person name="Winkler S."/>
            <person name="Jermiin L.S."/>
            <person name="Skirmuntt E.C."/>
            <person name="Katzourakis A."/>
            <person name="Burkitt-Gray L."/>
            <person name="Ray D.A."/>
            <person name="Sullivan K.A.M."/>
            <person name="Roscito J.G."/>
            <person name="Kirilenko B.M."/>
            <person name="Davalos L.M."/>
            <person name="Corthals A.P."/>
            <person name="Power M.L."/>
            <person name="Jones G."/>
            <person name="Ransome R.D."/>
            <person name="Dechmann D.K.N."/>
            <person name="Locatelli A.G."/>
            <person name="Puechmaille S.J."/>
            <person name="Fedrigo O."/>
            <person name="Jarvis E.D."/>
            <person name="Hiller M."/>
            <person name="Vernes S.C."/>
            <person name="Myers E.W."/>
            <person name="Teeling E.C."/>
        </authorList>
    </citation>
    <scope>NUCLEOTIDE SEQUENCE [LARGE SCALE GENOMIC DNA]</scope>
    <source>
        <strain evidence="2">Bat1K_MPI-CBG_1</strain>
    </source>
</reference>
<dbReference type="EMBL" id="JABVXQ010000002">
    <property type="protein sequence ID" value="KAF6125354.1"/>
    <property type="molecule type" value="Genomic_DNA"/>
</dbReference>
<organism evidence="2 3">
    <name type="scientific">Phyllostomus discolor</name>
    <name type="common">pale spear-nosed bat</name>
    <dbReference type="NCBI Taxonomy" id="89673"/>
    <lineage>
        <taxon>Eukaryota</taxon>
        <taxon>Metazoa</taxon>
        <taxon>Chordata</taxon>
        <taxon>Craniata</taxon>
        <taxon>Vertebrata</taxon>
        <taxon>Euteleostomi</taxon>
        <taxon>Mammalia</taxon>
        <taxon>Eutheria</taxon>
        <taxon>Laurasiatheria</taxon>
        <taxon>Chiroptera</taxon>
        <taxon>Yangochiroptera</taxon>
        <taxon>Phyllostomidae</taxon>
        <taxon>Phyllostominae</taxon>
        <taxon>Phyllostomus</taxon>
    </lineage>
</organism>
<protein>
    <submittedName>
        <fullName evidence="2">Uncharacterized protein</fullName>
    </submittedName>
</protein>
<accession>A0A834BA52</accession>
<evidence type="ECO:0000313" key="2">
    <source>
        <dbReference type="EMBL" id="KAF6125354.1"/>
    </source>
</evidence>
<name>A0A834BA52_9CHIR</name>
<sequence>MWKEGSLAGGKQWEFLQKMLDLSGRRQESQASSSGVRFIVPPLGGLKMGMHRMEVCLFLGPHKRLLYSLYIIRILLESLWEDSSLHCNLVLQRRGVVGPGSGAEPLSERASHRGMCRSGHF</sequence>
<proteinExistence type="predicted"/>
<feature type="compositionally biased region" description="Basic residues" evidence="1">
    <location>
        <begin position="112"/>
        <end position="121"/>
    </location>
</feature>